<dbReference type="EMBL" id="CM029045">
    <property type="protein sequence ID" value="KAG2599416.1"/>
    <property type="molecule type" value="Genomic_DNA"/>
</dbReference>
<dbReference type="AlphaFoldDB" id="A0A8T0ST40"/>
<gene>
    <name evidence="1" type="ORF">PVAP13_5KG455207</name>
</gene>
<proteinExistence type="predicted"/>
<evidence type="ECO:0000313" key="1">
    <source>
        <dbReference type="EMBL" id="KAG2599416.1"/>
    </source>
</evidence>
<name>A0A8T0ST40_PANVG</name>
<keyword evidence="2" id="KW-1185">Reference proteome</keyword>
<comment type="caution">
    <text evidence="1">The sequence shown here is derived from an EMBL/GenBank/DDBJ whole genome shotgun (WGS) entry which is preliminary data.</text>
</comment>
<reference evidence="1" key="1">
    <citation type="submission" date="2020-05" db="EMBL/GenBank/DDBJ databases">
        <title>WGS assembly of Panicum virgatum.</title>
        <authorList>
            <person name="Lovell J.T."/>
            <person name="Jenkins J."/>
            <person name="Shu S."/>
            <person name="Juenger T.E."/>
            <person name="Schmutz J."/>
        </authorList>
    </citation>
    <scope>NUCLEOTIDE SEQUENCE</scope>
    <source>
        <strain evidence="1">AP13</strain>
    </source>
</reference>
<protein>
    <submittedName>
        <fullName evidence="1">Uncharacterized protein</fullName>
    </submittedName>
</protein>
<organism evidence="1 2">
    <name type="scientific">Panicum virgatum</name>
    <name type="common">Blackwell switchgrass</name>
    <dbReference type="NCBI Taxonomy" id="38727"/>
    <lineage>
        <taxon>Eukaryota</taxon>
        <taxon>Viridiplantae</taxon>
        <taxon>Streptophyta</taxon>
        <taxon>Embryophyta</taxon>
        <taxon>Tracheophyta</taxon>
        <taxon>Spermatophyta</taxon>
        <taxon>Magnoliopsida</taxon>
        <taxon>Liliopsida</taxon>
        <taxon>Poales</taxon>
        <taxon>Poaceae</taxon>
        <taxon>PACMAD clade</taxon>
        <taxon>Panicoideae</taxon>
        <taxon>Panicodae</taxon>
        <taxon>Paniceae</taxon>
        <taxon>Panicinae</taxon>
        <taxon>Panicum</taxon>
        <taxon>Panicum sect. Hiantes</taxon>
    </lineage>
</organism>
<evidence type="ECO:0000313" key="2">
    <source>
        <dbReference type="Proteomes" id="UP000823388"/>
    </source>
</evidence>
<accession>A0A8T0ST40</accession>
<dbReference type="Proteomes" id="UP000823388">
    <property type="component" value="Chromosome 5K"/>
</dbReference>
<sequence length="102" mass="11216">MAMVSLAALAAARRSSSTSARSADAVLREAEHAACGVRRGETKGVKQSVCFSLFERLRFCLFNLYCSREANTNLASNFALPYLSQSYLESLVCCGITAYWQF</sequence>